<reference evidence="1 2" key="1">
    <citation type="submission" date="2016-08" db="EMBL/GenBank/DDBJ databases">
        <authorList>
            <person name="Seilhamer J.J."/>
        </authorList>
    </citation>
    <scope>NUCLEOTIDE SEQUENCE [LARGE SCALE GENOMIC DNA]</scope>
    <source>
        <strain evidence="1 2">KH-21-114</strain>
    </source>
</reference>
<dbReference type="OrthoDB" id="8648979at2"/>
<dbReference type="Pfam" id="PF11379">
    <property type="entry name" value="DUF3182"/>
    <property type="match status" value="1"/>
</dbReference>
<gene>
    <name evidence="1" type="ORF">BGP84_09045</name>
</gene>
<dbReference type="EMBL" id="MINH01000019">
    <property type="protein sequence ID" value="POG09872.1"/>
    <property type="molecule type" value="Genomic_DNA"/>
</dbReference>
<dbReference type="AlphaFoldDB" id="A0A2S3X2V5"/>
<evidence type="ECO:0008006" key="3">
    <source>
        <dbReference type="Google" id="ProtNLM"/>
    </source>
</evidence>
<organism evidence="1 2">
    <name type="scientific">Pseudomonas putida</name>
    <name type="common">Arthrobacter siderocapsulatus</name>
    <dbReference type="NCBI Taxonomy" id="303"/>
    <lineage>
        <taxon>Bacteria</taxon>
        <taxon>Pseudomonadati</taxon>
        <taxon>Pseudomonadota</taxon>
        <taxon>Gammaproteobacteria</taxon>
        <taxon>Pseudomonadales</taxon>
        <taxon>Pseudomonadaceae</taxon>
        <taxon>Pseudomonas</taxon>
    </lineage>
</organism>
<dbReference type="InterPro" id="IPR021519">
    <property type="entry name" value="DUF3182"/>
</dbReference>
<evidence type="ECO:0000313" key="2">
    <source>
        <dbReference type="Proteomes" id="UP000237230"/>
    </source>
</evidence>
<comment type="caution">
    <text evidence="1">The sequence shown here is derived from an EMBL/GenBank/DDBJ whole genome shotgun (WGS) entry which is preliminary data.</text>
</comment>
<protein>
    <recommendedName>
        <fullName evidence="3">DUF3182 family protein</fullName>
    </recommendedName>
</protein>
<accession>A0A2S3X2V5</accession>
<proteinExistence type="predicted"/>
<evidence type="ECO:0000313" key="1">
    <source>
        <dbReference type="EMBL" id="POG09872.1"/>
    </source>
</evidence>
<dbReference type="SUPFAM" id="SSF56059">
    <property type="entry name" value="Glutathione synthetase ATP-binding domain-like"/>
    <property type="match status" value="1"/>
</dbReference>
<dbReference type="Proteomes" id="UP000237230">
    <property type="component" value="Unassembled WGS sequence"/>
</dbReference>
<reference evidence="1 2" key="2">
    <citation type="submission" date="2018-03" db="EMBL/GenBank/DDBJ databases">
        <title>Draft genome of Pseudomonas putida strain KH-21-114.</title>
        <authorList>
            <person name="Yoshizawa S."/>
            <person name="Khan N.H."/>
            <person name="Nishimura M."/>
            <person name="Chiura H.X."/>
            <person name="Ogura Y."/>
            <person name="Hayashi T."/>
            <person name="Kogure K."/>
        </authorList>
    </citation>
    <scope>NUCLEOTIDE SEQUENCE [LARGE SCALE GENOMIC DNA]</scope>
    <source>
        <strain evidence="1 2">KH-21-114</strain>
    </source>
</reference>
<sequence length="372" mass="40796">MPMPSANDRKTAVVLLDTREHTPEHEHAVHLKLADRLARLLGCHAVLTDVPAMEDPHFYYLPTETLVGPERYAAMGIHSEHDLFGGLVSHPYMATKAISHPLPADAEFPPGWTDAFALQASDALLCGYTVFSKADARRAAQLLLLEGPLRVKPVLACAGRGQQVISHADELEPLLANIDERDLALWGLVLEEDLSDVETFSVGQVRVAGLTCSYHGTQQLTRDHQGCEVYGGSELVVVRGDYQSLLQLPLEDHLRLAINQAMTYEQAAEQHFPGFIASRRNYDIARGTTAQGHLRSGVLEQSWRLGGASSAELLALQAFADDPALRQVCASTHEVFGAPDLPADATLFYQGNDSELGQLSKYARIRQHEHSE</sequence>
<dbReference type="RefSeq" id="WP_103446675.1">
    <property type="nucleotide sequence ID" value="NZ_MINH01000019.1"/>
</dbReference>
<name>A0A2S3X2V5_PSEPU</name>